<organism evidence="2 3">
    <name type="scientific">Melipona bicolor</name>
    <dbReference type="NCBI Taxonomy" id="60889"/>
    <lineage>
        <taxon>Eukaryota</taxon>
        <taxon>Metazoa</taxon>
        <taxon>Ecdysozoa</taxon>
        <taxon>Arthropoda</taxon>
        <taxon>Hexapoda</taxon>
        <taxon>Insecta</taxon>
        <taxon>Pterygota</taxon>
        <taxon>Neoptera</taxon>
        <taxon>Endopterygota</taxon>
        <taxon>Hymenoptera</taxon>
        <taxon>Apocrita</taxon>
        <taxon>Aculeata</taxon>
        <taxon>Apoidea</taxon>
        <taxon>Anthophila</taxon>
        <taxon>Apidae</taxon>
        <taxon>Melipona</taxon>
    </lineage>
</organism>
<name>A0AA40G863_9HYME</name>
<feature type="compositionally biased region" description="Basic and acidic residues" evidence="1">
    <location>
        <begin position="14"/>
        <end position="65"/>
    </location>
</feature>
<feature type="compositionally biased region" description="Basic and acidic residues" evidence="1">
    <location>
        <begin position="115"/>
        <end position="134"/>
    </location>
</feature>
<dbReference type="Proteomes" id="UP001177670">
    <property type="component" value="Unassembled WGS sequence"/>
</dbReference>
<protein>
    <submittedName>
        <fullName evidence="2">Uncharacterized protein</fullName>
    </submittedName>
</protein>
<evidence type="ECO:0000313" key="2">
    <source>
        <dbReference type="EMBL" id="KAK1132877.1"/>
    </source>
</evidence>
<dbReference type="AlphaFoldDB" id="A0AA40G863"/>
<comment type="caution">
    <text evidence="2">The sequence shown here is derived from an EMBL/GenBank/DDBJ whole genome shotgun (WGS) entry which is preliminary data.</text>
</comment>
<dbReference type="EMBL" id="JAHYIQ010000004">
    <property type="protein sequence ID" value="KAK1132877.1"/>
    <property type="molecule type" value="Genomic_DNA"/>
</dbReference>
<keyword evidence="3" id="KW-1185">Reference proteome</keyword>
<feature type="compositionally biased region" description="Basic and acidic residues" evidence="1">
    <location>
        <begin position="72"/>
        <end position="108"/>
    </location>
</feature>
<evidence type="ECO:0000313" key="3">
    <source>
        <dbReference type="Proteomes" id="UP001177670"/>
    </source>
</evidence>
<sequence>MLIPAILRHRSHRCDRLPPKEKVPEGAERGATKKRDCEKCNARAEDKRNKVRAPDWGEHGAEKQKGSKKKRRGEERRGEERRGEERRGEERRKEKGQREEKNRNDEKTRTRRWFAKKEASKGNERASGREASRT</sequence>
<proteinExistence type="predicted"/>
<gene>
    <name evidence="2" type="ORF">K0M31_014245</name>
</gene>
<reference evidence="2" key="1">
    <citation type="submission" date="2021-10" db="EMBL/GenBank/DDBJ databases">
        <title>Melipona bicolor Genome sequencing and assembly.</title>
        <authorList>
            <person name="Araujo N.S."/>
            <person name="Arias M.C."/>
        </authorList>
    </citation>
    <scope>NUCLEOTIDE SEQUENCE</scope>
    <source>
        <strain evidence="2">USP_2M_L1-L4_2017</strain>
        <tissue evidence="2">Whole body</tissue>
    </source>
</reference>
<accession>A0AA40G863</accession>
<feature type="region of interest" description="Disordered" evidence="1">
    <location>
        <begin position="1"/>
        <end position="134"/>
    </location>
</feature>
<evidence type="ECO:0000256" key="1">
    <source>
        <dbReference type="SAM" id="MobiDB-lite"/>
    </source>
</evidence>